<dbReference type="CDD" id="cd04301">
    <property type="entry name" value="NAT_SF"/>
    <property type="match status" value="1"/>
</dbReference>
<sequence>MGIEVGPTTPERWADVRTVMGERGDPSRCFCQYFRLRGKAWNSATPENNRDALRDQVHGDERAPGVLATAPDGTPVGWCAVAPRAAYPRVLASPNWRGGDPEAWVITCFVVPVPHRRQGVAAHLVEGAVDFARDQGATVVEACAVDTARAGRVPSADLYRGPLSIYLDAGFEEIARTSPQWVLVRR</sequence>
<dbReference type="OrthoDB" id="3239945at2"/>
<dbReference type="GO" id="GO:0016747">
    <property type="term" value="F:acyltransferase activity, transferring groups other than amino-acyl groups"/>
    <property type="evidence" value="ECO:0007669"/>
    <property type="project" value="InterPro"/>
</dbReference>
<proteinExistence type="predicted"/>
<comment type="caution">
    <text evidence="2">The sequence shown here is derived from an EMBL/GenBank/DDBJ whole genome shotgun (WGS) entry which is preliminary data.</text>
</comment>
<protein>
    <submittedName>
        <fullName evidence="2">Acetyltransferase (GNAT) family protein</fullName>
    </submittedName>
</protein>
<accession>A0A561BKI0</accession>
<keyword evidence="2" id="KW-0808">Transferase</keyword>
<dbReference type="AlphaFoldDB" id="A0A561BKI0"/>
<keyword evidence="3" id="KW-1185">Reference proteome</keyword>
<evidence type="ECO:0000313" key="3">
    <source>
        <dbReference type="Proteomes" id="UP000318380"/>
    </source>
</evidence>
<dbReference type="InterPro" id="IPR016181">
    <property type="entry name" value="Acyl_CoA_acyltransferase"/>
</dbReference>
<dbReference type="RefSeq" id="WP_145802421.1">
    <property type="nucleotide sequence ID" value="NZ_VIVK01000001.1"/>
</dbReference>
<organism evidence="2 3">
    <name type="scientific">Kribbella amoyensis</name>
    <dbReference type="NCBI Taxonomy" id="996641"/>
    <lineage>
        <taxon>Bacteria</taxon>
        <taxon>Bacillati</taxon>
        <taxon>Actinomycetota</taxon>
        <taxon>Actinomycetes</taxon>
        <taxon>Propionibacteriales</taxon>
        <taxon>Kribbellaceae</taxon>
        <taxon>Kribbella</taxon>
    </lineage>
</organism>
<dbReference type="SUPFAM" id="SSF55729">
    <property type="entry name" value="Acyl-CoA N-acyltransferases (Nat)"/>
    <property type="match status" value="1"/>
</dbReference>
<dbReference type="Pfam" id="PF00583">
    <property type="entry name" value="Acetyltransf_1"/>
    <property type="match status" value="1"/>
</dbReference>
<dbReference type="Gene3D" id="3.40.630.30">
    <property type="match status" value="1"/>
</dbReference>
<dbReference type="PROSITE" id="PS51186">
    <property type="entry name" value="GNAT"/>
    <property type="match status" value="1"/>
</dbReference>
<dbReference type="Proteomes" id="UP000318380">
    <property type="component" value="Unassembled WGS sequence"/>
</dbReference>
<evidence type="ECO:0000313" key="2">
    <source>
        <dbReference type="EMBL" id="TWD79355.1"/>
    </source>
</evidence>
<reference evidence="2 3" key="1">
    <citation type="submission" date="2019-06" db="EMBL/GenBank/DDBJ databases">
        <title>Sequencing the genomes of 1000 actinobacteria strains.</title>
        <authorList>
            <person name="Klenk H.-P."/>
        </authorList>
    </citation>
    <scope>NUCLEOTIDE SEQUENCE [LARGE SCALE GENOMIC DNA]</scope>
    <source>
        <strain evidence="2 3">DSM 24683</strain>
    </source>
</reference>
<name>A0A561BKI0_9ACTN</name>
<gene>
    <name evidence="2" type="ORF">FB561_0412</name>
</gene>
<dbReference type="InterPro" id="IPR000182">
    <property type="entry name" value="GNAT_dom"/>
</dbReference>
<dbReference type="EMBL" id="VIVK01000001">
    <property type="protein sequence ID" value="TWD79355.1"/>
    <property type="molecule type" value="Genomic_DNA"/>
</dbReference>
<evidence type="ECO:0000259" key="1">
    <source>
        <dbReference type="PROSITE" id="PS51186"/>
    </source>
</evidence>
<feature type="domain" description="N-acetyltransferase" evidence="1">
    <location>
        <begin position="20"/>
        <end position="186"/>
    </location>
</feature>